<keyword evidence="6" id="KW-0479">Metal-binding</keyword>
<comment type="function">
    <text evidence="6 7">Catalyzes the reversible transfer of the terminal phosphate of ATP to form a long-chain polyphosphate (polyP).</text>
</comment>
<dbReference type="EMBL" id="FCOK02000009">
    <property type="protein sequence ID" value="SAL26142.1"/>
    <property type="molecule type" value="Genomic_DNA"/>
</dbReference>
<dbReference type="InterPro" id="IPR036832">
    <property type="entry name" value="PPK_N_dom_sf"/>
</dbReference>
<dbReference type="Gene3D" id="1.20.58.310">
    <property type="entry name" value="Polyphosphate kinase N-terminal domain"/>
    <property type="match status" value="1"/>
</dbReference>
<feature type="domain" description="Polyphosphate kinase C-terminal" evidence="10">
    <location>
        <begin position="508"/>
        <end position="678"/>
    </location>
</feature>
<evidence type="ECO:0000256" key="4">
    <source>
        <dbReference type="ARBA" id="ARBA00022777"/>
    </source>
</evidence>
<feature type="binding site" evidence="6">
    <location>
        <position position="45"/>
    </location>
    <ligand>
        <name>ATP</name>
        <dbReference type="ChEBI" id="CHEBI:30616"/>
    </ligand>
</feature>
<dbReference type="HAMAP" id="MF_00347">
    <property type="entry name" value="Polyphosphate_kinase"/>
    <property type="match status" value="1"/>
</dbReference>
<evidence type="ECO:0000259" key="8">
    <source>
        <dbReference type="Pfam" id="PF02503"/>
    </source>
</evidence>
<dbReference type="Gene3D" id="3.30.1840.10">
    <property type="entry name" value="Polyphosphate kinase middle domain"/>
    <property type="match status" value="1"/>
</dbReference>
<dbReference type="InterPro" id="IPR025198">
    <property type="entry name" value="PPK_N_dom"/>
</dbReference>
<organism evidence="12 13">
    <name type="scientific">Caballeronia udeis</name>
    <dbReference type="NCBI Taxonomy" id="1232866"/>
    <lineage>
        <taxon>Bacteria</taxon>
        <taxon>Pseudomonadati</taxon>
        <taxon>Pseudomonadota</taxon>
        <taxon>Betaproteobacteria</taxon>
        <taxon>Burkholderiales</taxon>
        <taxon>Burkholderiaceae</taxon>
        <taxon>Caballeronia</taxon>
    </lineage>
</organism>
<dbReference type="PANTHER" id="PTHR30218:SF0">
    <property type="entry name" value="POLYPHOSPHATE KINASE"/>
    <property type="match status" value="1"/>
</dbReference>
<feature type="domain" description="Polyphosphate kinase C-terminal" evidence="11">
    <location>
        <begin position="331"/>
        <end position="497"/>
    </location>
</feature>
<evidence type="ECO:0000256" key="3">
    <source>
        <dbReference type="ARBA" id="ARBA00022741"/>
    </source>
</evidence>
<evidence type="ECO:0000256" key="6">
    <source>
        <dbReference type="HAMAP-Rule" id="MF_00347"/>
    </source>
</evidence>
<feature type="domain" description="Polyphosphate kinase middle" evidence="8">
    <location>
        <begin position="122"/>
        <end position="304"/>
    </location>
</feature>
<protein>
    <recommendedName>
        <fullName evidence="6 7">Polyphosphate kinase</fullName>
        <ecNumber evidence="6 7">2.7.4.1</ecNumber>
    </recommendedName>
    <alternativeName>
        <fullName evidence="6">ATP-polyphosphate phosphotransferase</fullName>
    </alternativeName>
    <alternativeName>
        <fullName evidence="6">Polyphosphoric acid kinase</fullName>
    </alternativeName>
</protein>
<evidence type="ECO:0000256" key="1">
    <source>
        <dbReference type="ARBA" id="ARBA00022553"/>
    </source>
</evidence>
<dbReference type="AlphaFoldDB" id="A0A158G285"/>
<evidence type="ECO:0000313" key="13">
    <source>
        <dbReference type="Proteomes" id="UP000054683"/>
    </source>
</evidence>
<accession>A0A158G285</accession>
<feature type="binding site" evidence="6">
    <location>
        <position position="568"/>
    </location>
    <ligand>
        <name>ATP</name>
        <dbReference type="ChEBI" id="CHEBI:30616"/>
    </ligand>
</feature>
<evidence type="ECO:0000259" key="11">
    <source>
        <dbReference type="Pfam" id="PF17941"/>
    </source>
</evidence>
<dbReference type="NCBIfam" id="NF003918">
    <property type="entry name" value="PRK05443.1-2"/>
    <property type="match status" value="1"/>
</dbReference>
<feature type="domain" description="Polyphosphate kinase N-terminal" evidence="9">
    <location>
        <begin position="8"/>
        <end position="112"/>
    </location>
</feature>
<dbReference type="InterPro" id="IPR024953">
    <property type="entry name" value="PP_kinase_middle"/>
</dbReference>
<dbReference type="InterPro" id="IPR036830">
    <property type="entry name" value="PP_kinase_middle_dom_sf"/>
</dbReference>
<name>A0A158G285_9BURK</name>
<dbReference type="PIRSF" id="PIRSF015589">
    <property type="entry name" value="PP_kinase"/>
    <property type="match status" value="1"/>
</dbReference>
<keyword evidence="5 6" id="KW-0067">ATP-binding</keyword>
<dbReference type="Pfam" id="PF17941">
    <property type="entry name" value="PP_kinase_C_1"/>
    <property type="match status" value="1"/>
</dbReference>
<keyword evidence="6" id="KW-0460">Magnesium</keyword>
<dbReference type="Pfam" id="PF13089">
    <property type="entry name" value="PP_kinase_N"/>
    <property type="match status" value="1"/>
</dbReference>
<dbReference type="CDD" id="cd09168">
    <property type="entry name" value="PLDc_PaPPK1_C2_like"/>
    <property type="match status" value="1"/>
</dbReference>
<dbReference type="GO" id="GO:0008976">
    <property type="term" value="F:polyphosphate kinase activity"/>
    <property type="evidence" value="ECO:0007669"/>
    <property type="project" value="UniProtKB-UniRule"/>
</dbReference>
<dbReference type="CDD" id="cd09165">
    <property type="entry name" value="PLDc_PaPPK1_C1_like"/>
    <property type="match status" value="1"/>
</dbReference>
<keyword evidence="2 6" id="KW-0808">Transferase</keyword>
<feature type="binding site" evidence="6">
    <location>
        <position position="596"/>
    </location>
    <ligand>
        <name>ATP</name>
        <dbReference type="ChEBI" id="CHEBI:30616"/>
    </ligand>
</feature>
<gene>
    <name evidence="6" type="primary">ppk</name>
    <name evidence="12" type="ORF">AWB69_01959</name>
</gene>
<reference evidence="12 13" key="1">
    <citation type="submission" date="2016-01" db="EMBL/GenBank/DDBJ databases">
        <authorList>
            <person name="Oliw E.H."/>
        </authorList>
    </citation>
    <scope>NUCLEOTIDE SEQUENCE [LARGE SCALE GENOMIC DNA]</scope>
    <source>
        <strain evidence="12">LMG 27134</strain>
    </source>
</reference>
<comment type="cofactor">
    <cofactor evidence="6">
        <name>Mg(2+)</name>
        <dbReference type="ChEBI" id="CHEBI:18420"/>
    </cofactor>
</comment>
<dbReference type="PANTHER" id="PTHR30218">
    <property type="entry name" value="POLYPHOSPHATE KINASE"/>
    <property type="match status" value="1"/>
</dbReference>
<comment type="similarity">
    <text evidence="6 7">Belongs to the polyphosphate kinase 1 (PPK1) family.</text>
</comment>
<evidence type="ECO:0000256" key="7">
    <source>
        <dbReference type="RuleBase" id="RU003800"/>
    </source>
</evidence>
<dbReference type="NCBIfam" id="NF003921">
    <property type="entry name" value="PRK05443.2-2"/>
    <property type="match status" value="1"/>
</dbReference>
<dbReference type="Gene3D" id="3.30.870.10">
    <property type="entry name" value="Endonuclease Chain A"/>
    <property type="match status" value="2"/>
</dbReference>
<dbReference type="InterPro" id="IPR041108">
    <property type="entry name" value="PP_kinase_C_1"/>
</dbReference>
<dbReference type="InterPro" id="IPR025200">
    <property type="entry name" value="PPK_C_dom2"/>
</dbReference>
<dbReference type="GO" id="GO:0046872">
    <property type="term" value="F:metal ion binding"/>
    <property type="evidence" value="ECO:0007669"/>
    <property type="project" value="UniProtKB-KW"/>
</dbReference>
<comment type="catalytic activity">
    <reaction evidence="6 7">
        <text>[phosphate](n) + ATP = [phosphate](n+1) + ADP</text>
        <dbReference type="Rhea" id="RHEA:19573"/>
        <dbReference type="Rhea" id="RHEA-COMP:9859"/>
        <dbReference type="Rhea" id="RHEA-COMP:14280"/>
        <dbReference type="ChEBI" id="CHEBI:16838"/>
        <dbReference type="ChEBI" id="CHEBI:30616"/>
        <dbReference type="ChEBI" id="CHEBI:456216"/>
        <dbReference type="EC" id="2.7.4.1"/>
    </reaction>
</comment>
<evidence type="ECO:0000259" key="9">
    <source>
        <dbReference type="Pfam" id="PF13089"/>
    </source>
</evidence>
<dbReference type="Pfam" id="PF13090">
    <property type="entry name" value="PP_kinase_C"/>
    <property type="match status" value="1"/>
</dbReference>
<keyword evidence="1 6" id="KW-0597">Phosphoprotein</keyword>
<dbReference type="NCBIfam" id="NF003917">
    <property type="entry name" value="PRK05443.1-1"/>
    <property type="match status" value="1"/>
</dbReference>
<dbReference type="Pfam" id="PF02503">
    <property type="entry name" value="PP_kinase"/>
    <property type="match status" value="1"/>
</dbReference>
<feature type="binding site" evidence="6">
    <location>
        <position position="405"/>
    </location>
    <ligand>
        <name>Mg(2+)</name>
        <dbReference type="ChEBI" id="CHEBI:18420"/>
    </ligand>
</feature>
<dbReference type="NCBIfam" id="TIGR03705">
    <property type="entry name" value="poly_P_kin"/>
    <property type="match status" value="1"/>
</dbReference>
<proteinExistence type="inferred from homology"/>
<dbReference type="GO" id="GO:0005524">
    <property type="term" value="F:ATP binding"/>
    <property type="evidence" value="ECO:0007669"/>
    <property type="project" value="UniProtKB-KW"/>
</dbReference>
<feature type="active site" description="Phosphohistidine intermediate" evidence="6">
    <location>
        <position position="435"/>
    </location>
</feature>
<dbReference type="RefSeq" id="WP_062084642.1">
    <property type="nucleotide sequence ID" value="NZ_FCOK02000009.1"/>
</dbReference>
<dbReference type="SUPFAM" id="SSF143724">
    <property type="entry name" value="PHP14-like"/>
    <property type="match status" value="1"/>
</dbReference>
<evidence type="ECO:0000256" key="5">
    <source>
        <dbReference type="ARBA" id="ARBA00022840"/>
    </source>
</evidence>
<evidence type="ECO:0000259" key="10">
    <source>
        <dbReference type="Pfam" id="PF13090"/>
    </source>
</evidence>
<dbReference type="GO" id="GO:0009358">
    <property type="term" value="C:polyphosphate kinase complex"/>
    <property type="evidence" value="ECO:0007669"/>
    <property type="project" value="InterPro"/>
</dbReference>
<comment type="PTM">
    <text evidence="6 7">An intermediate of this reaction is the autophosphorylated ppk in which a phosphate is covalently linked to a histidine residue through a N-P bond.</text>
</comment>
<feature type="binding site" evidence="6">
    <location>
        <position position="375"/>
    </location>
    <ligand>
        <name>Mg(2+)</name>
        <dbReference type="ChEBI" id="CHEBI:18420"/>
    </ligand>
</feature>
<dbReference type="InterPro" id="IPR003414">
    <property type="entry name" value="PP_kinase"/>
</dbReference>
<sequence>MSLRYPLLNRELGILGFNERVLSQAADTAVPLLERLRFICITSSNLDEFFEVRMAGMQEQMRDNPGSLSPDGMSLQHVYDLVVERAHRLVHQQYAMLQNTVFPALESEGIYFHGVESWSEAQTDWARDYFQNELLPVLTPIGLDPAHPFPRVLNKSLNFVVELEGKDAFGRQAMMGIVQAPRALPRLVRMPEALSGYPHGFVLLSSLMQRFVDALFPHLVVRSCNQFRITRNSELFVDEDEITNLRVALQGELPARHLGNAVRLEVSAETPPHMIRRLLDESELNDRDCYRVDGPVNLVRLMQLPEMVDRPDLKFVPHIPAVPKAIAAASNMFDAIDQGDILLHHPYESFQPVLELLLQAAKDPQVVAIKQTIYRTGTDSPLMDALMQAARNGKEVTVVVELLARFDEETNINWASQLEAVGAHVVYGVVGHKCHAKMMLIVRRVSKNGKMMLRRYVHLGTGNYHPRTARLYTDFAVMTSDQEVCEDVHHVFQQLTGIGGELRLHQLWQAPFTLCPNLIEAIRAEADNARAGKKARIVAKMNALLEPTVIIALYEASQAGVKIDLIVRGVCALKPGVEDLSENITVRSIVGRFLEHHRIFYFYAGGEEKVYLSSADWMDRNFFRRVEVAFPVNDRRLKRRVIAEGLSVFLGDNRSAWLMQSDGHYKRRRPGKSTRNAQLGLLAKFCS</sequence>
<dbReference type="SUPFAM" id="SSF56024">
    <property type="entry name" value="Phospholipase D/nuclease"/>
    <property type="match status" value="2"/>
</dbReference>
<dbReference type="SUPFAM" id="SSF140356">
    <property type="entry name" value="PPK N-terminal domain-like"/>
    <property type="match status" value="1"/>
</dbReference>
<dbReference type="GO" id="GO:0006799">
    <property type="term" value="P:polyphosphate biosynthetic process"/>
    <property type="evidence" value="ECO:0007669"/>
    <property type="project" value="UniProtKB-UniRule"/>
</dbReference>
<keyword evidence="4 6" id="KW-0418">Kinase</keyword>
<evidence type="ECO:0000313" key="12">
    <source>
        <dbReference type="EMBL" id="SAL26142.1"/>
    </source>
</evidence>
<keyword evidence="3 6" id="KW-0547">Nucleotide-binding</keyword>
<dbReference type="OrthoDB" id="9761456at2"/>
<dbReference type="EC" id="2.7.4.1" evidence="6 7"/>
<feature type="binding site" evidence="6">
    <location>
        <position position="472"/>
    </location>
    <ligand>
        <name>ATP</name>
        <dbReference type="ChEBI" id="CHEBI:30616"/>
    </ligand>
</feature>
<evidence type="ECO:0000256" key="2">
    <source>
        <dbReference type="ARBA" id="ARBA00022679"/>
    </source>
</evidence>
<dbReference type="Proteomes" id="UP000054683">
    <property type="component" value="Unassembled WGS sequence"/>
</dbReference>